<dbReference type="Pfam" id="PF00291">
    <property type="entry name" value="PALP"/>
    <property type="match status" value="1"/>
</dbReference>
<dbReference type="InterPro" id="IPR036052">
    <property type="entry name" value="TrpB-like_PALP_sf"/>
</dbReference>
<feature type="domain" description="Tryptophan synthase beta chain-like PALP" evidence="9">
    <location>
        <begin position="65"/>
        <end position="350"/>
    </location>
</feature>
<accession>A0AAV9WZE7</accession>
<dbReference type="EMBL" id="JAVHJO010000013">
    <property type="protein sequence ID" value="KAK6530375.1"/>
    <property type="molecule type" value="Genomic_DNA"/>
</dbReference>
<dbReference type="GO" id="GO:0030170">
    <property type="term" value="F:pyridoxal phosphate binding"/>
    <property type="evidence" value="ECO:0007669"/>
    <property type="project" value="InterPro"/>
</dbReference>
<protein>
    <recommendedName>
        <fullName evidence="9">Tryptophan synthase beta chain-like PALP domain-containing protein</fullName>
    </recommendedName>
</protein>
<comment type="cofactor">
    <cofactor evidence="2">
        <name>pyridoxal 5'-phosphate</name>
        <dbReference type="ChEBI" id="CHEBI:597326"/>
    </cofactor>
</comment>
<dbReference type="GO" id="GO:0005524">
    <property type="term" value="F:ATP binding"/>
    <property type="evidence" value="ECO:0007669"/>
    <property type="project" value="TreeGrafter"/>
</dbReference>
<evidence type="ECO:0000256" key="1">
    <source>
        <dbReference type="ARBA" id="ARBA00001913"/>
    </source>
</evidence>
<dbReference type="InterPro" id="IPR000634">
    <property type="entry name" value="Ser/Thr_deHydtase_PyrdxlP-BS"/>
</dbReference>
<dbReference type="GO" id="GO:0030378">
    <property type="term" value="F:serine racemase activity"/>
    <property type="evidence" value="ECO:0007669"/>
    <property type="project" value="TreeGrafter"/>
</dbReference>
<comment type="similarity">
    <text evidence="5">Belongs to the serine/threonine dehydratase family.</text>
</comment>
<evidence type="ECO:0000256" key="8">
    <source>
        <dbReference type="ARBA" id="ARBA00023239"/>
    </source>
</evidence>
<evidence type="ECO:0000259" key="9">
    <source>
        <dbReference type="Pfam" id="PF00291"/>
    </source>
</evidence>
<keyword evidence="8" id="KW-0456">Lyase</keyword>
<dbReference type="CDD" id="cd01562">
    <property type="entry name" value="Thr-dehyd"/>
    <property type="match status" value="1"/>
</dbReference>
<dbReference type="GO" id="GO:0018114">
    <property type="term" value="F:threonine racemase activity"/>
    <property type="evidence" value="ECO:0007669"/>
    <property type="project" value="TreeGrafter"/>
</dbReference>
<keyword evidence="7" id="KW-0663">Pyridoxal phosphate</keyword>
<sequence length="379" mass="40280">MSAPVVDMPLTRASVLEAHERIKPHIHLTPTLTSRTLDAFASTPRSTPLDGIANAREVTVDNAASPKIKFVIKCENLQKGGAFKIRGATHAISRLSASQSSKGVITHSSGNHAQALSIAAGSHSPPIPCTVIMPTISTPSKIAATKGYGANVVFSGSTAPEREAKVSEEQAKTGATLIPPYDHPWILLGQGTVALELIQQAEETGRKLDAIIAPCGGGGLLSGIATACEGTGIRVFGAEPRKDGANDCQRGLKAGKRVEVVKTLTIADGLRTPTGKITYGIIEKKVEGVFSVTEWEILQTVRLVLERLKVVVEPSSVVPLAVALFDEDFRRLVEKEGGEEGWNVGVVFSGGNTTVEMLGKLFAREEEFKEEQAEAYKNV</sequence>
<dbReference type="FunFam" id="3.40.50.1100:FF:000005">
    <property type="entry name" value="Threonine dehydratase catabolic"/>
    <property type="match status" value="1"/>
</dbReference>
<keyword evidence="11" id="KW-1185">Reference proteome</keyword>
<evidence type="ECO:0000313" key="10">
    <source>
        <dbReference type="EMBL" id="KAK6530375.1"/>
    </source>
</evidence>
<organism evidence="10 11">
    <name type="scientific">Orbilia ellipsospora</name>
    <dbReference type="NCBI Taxonomy" id="2528407"/>
    <lineage>
        <taxon>Eukaryota</taxon>
        <taxon>Fungi</taxon>
        <taxon>Dikarya</taxon>
        <taxon>Ascomycota</taxon>
        <taxon>Pezizomycotina</taxon>
        <taxon>Orbiliomycetes</taxon>
        <taxon>Orbiliales</taxon>
        <taxon>Orbiliaceae</taxon>
        <taxon>Orbilia</taxon>
    </lineage>
</organism>
<keyword evidence="6" id="KW-0460">Magnesium</keyword>
<reference evidence="10 11" key="1">
    <citation type="submission" date="2019-10" db="EMBL/GenBank/DDBJ databases">
        <authorList>
            <person name="Palmer J.M."/>
        </authorList>
    </citation>
    <scope>NUCLEOTIDE SEQUENCE [LARGE SCALE GENOMIC DNA]</scope>
    <source>
        <strain evidence="10 11">TWF694</strain>
    </source>
</reference>
<evidence type="ECO:0000256" key="7">
    <source>
        <dbReference type="ARBA" id="ARBA00022898"/>
    </source>
</evidence>
<dbReference type="InterPro" id="IPR001926">
    <property type="entry name" value="TrpB-like_PALP"/>
</dbReference>
<comment type="caution">
    <text evidence="10">The sequence shown here is derived from an EMBL/GenBank/DDBJ whole genome shotgun (WGS) entry which is preliminary data.</text>
</comment>
<dbReference type="GO" id="GO:0006520">
    <property type="term" value="P:amino acid metabolic process"/>
    <property type="evidence" value="ECO:0007669"/>
    <property type="project" value="InterPro"/>
</dbReference>
<evidence type="ECO:0000313" key="11">
    <source>
        <dbReference type="Proteomes" id="UP001365542"/>
    </source>
</evidence>
<evidence type="ECO:0000256" key="3">
    <source>
        <dbReference type="ARBA" id="ARBA00001936"/>
    </source>
</evidence>
<dbReference type="Gene3D" id="3.40.50.1100">
    <property type="match status" value="2"/>
</dbReference>
<evidence type="ECO:0000256" key="6">
    <source>
        <dbReference type="ARBA" id="ARBA00022842"/>
    </source>
</evidence>
<evidence type="ECO:0000256" key="5">
    <source>
        <dbReference type="ARBA" id="ARBA00010869"/>
    </source>
</evidence>
<dbReference type="SUPFAM" id="SSF53686">
    <property type="entry name" value="Tryptophan synthase beta subunit-like PLP-dependent enzymes"/>
    <property type="match status" value="1"/>
</dbReference>
<comment type="cofactor">
    <cofactor evidence="4">
        <name>Mg(2+)</name>
        <dbReference type="ChEBI" id="CHEBI:18420"/>
    </cofactor>
</comment>
<dbReference type="GO" id="GO:0000287">
    <property type="term" value="F:magnesium ion binding"/>
    <property type="evidence" value="ECO:0007669"/>
    <property type="project" value="TreeGrafter"/>
</dbReference>
<dbReference type="GO" id="GO:0008721">
    <property type="term" value="F:D-serine ammonia-lyase activity"/>
    <property type="evidence" value="ECO:0007669"/>
    <property type="project" value="TreeGrafter"/>
</dbReference>
<dbReference type="PANTHER" id="PTHR43050">
    <property type="entry name" value="SERINE / THREONINE RACEMASE FAMILY MEMBER"/>
    <property type="match status" value="1"/>
</dbReference>
<dbReference type="PROSITE" id="PS00165">
    <property type="entry name" value="DEHYDRATASE_SER_THR"/>
    <property type="match status" value="1"/>
</dbReference>
<evidence type="ECO:0000256" key="2">
    <source>
        <dbReference type="ARBA" id="ARBA00001933"/>
    </source>
</evidence>
<proteinExistence type="inferred from homology"/>
<comment type="cofactor">
    <cofactor evidence="3">
        <name>Mn(2+)</name>
        <dbReference type="ChEBI" id="CHEBI:29035"/>
    </cofactor>
</comment>
<comment type="cofactor">
    <cofactor evidence="1">
        <name>Ca(2+)</name>
        <dbReference type="ChEBI" id="CHEBI:29108"/>
    </cofactor>
</comment>
<name>A0AAV9WZE7_9PEZI</name>
<dbReference type="PANTHER" id="PTHR43050:SF1">
    <property type="entry name" value="SERINE RACEMASE"/>
    <property type="match status" value="1"/>
</dbReference>
<evidence type="ECO:0000256" key="4">
    <source>
        <dbReference type="ARBA" id="ARBA00001946"/>
    </source>
</evidence>
<dbReference type="Proteomes" id="UP001365542">
    <property type="component" value="Unassembled WGS sequence"/>
</dbReference>
<dbReference type="AlphaFoldDB" id="A0AAV9WZE7"/>
<gene>
    <name evidence="10" type="ORF">TWF694_003731</name>
</gene>
<dbReference type="GO" id="GO:0003941">
    <property type="term" value="F:L-serine ammonia-lyase activity"/>
    <property type="evidence" value="ECO:0007669"/>
    <property type="project" value="TreeGrafter"/>
</dbReference>